<keyword evidence="1" id="KW-0472">Membrane</keyword>
<evidence type="ECO:0000313" key="3">
    <source>
        <dbReference type="Proteomes" id="UP001168552"/>
    </source>
</evidence>
<keyword evidence="1" id="KW-0812">Transmembrane</keyword>
<dbReference type="InterPro" id="IPR025635">
    <property type="entry name" value="DUF4293"/>
</dbReference>
<feature type="transmembrane region" description="Helical" evidence="1">
    <location>
        <begin position="58"/>
        <end position="80"/>
    </location>
</feature>
<feature type="transmembrane region" description="Helical" evidence="1">
    <location>
        <begin position="122"/>
        <end position="142"/>
    </location>
</feature>
<keyword evidence="1" id="KW-1133">Transmembrane helix</keyword>
<dbReference type="EMBL" id="JAUHJS010000005">
    <property type="protein sequence ID" value="MDN4165970.1"/>
    <property type="molecule type" value="Genomic_DNA"/>
</dbReference>
<reference evidence="2" key="1">
    <citation type="submission" date="2023-06" db="EMBL/GenBank/DDBJ databases">
        <title>Cytophagales bacterium Strain LB-30, isolated from soil.</title>
        <authorList>
            <person name="Liu B."/>
        </authorList>
    </citation>
    <scope>NUCLEOTIDE SEQUENCE</scope>
    <source>
        <strain evidence="2">LB-30</strain>
    </source>
</reference>
<name>A0ABT8F6A0_9BACT</name>
<sequence>MIQRIQSVLLLLMSLCLLGSHALPLWVKQNPETTEKFVLKTYGVLHYGADGQFADYTAWPYAVSGVLFLVAAVLGLVSIFQYKNRLNQIKIGALNSLLMGGGLFMVVWRATAANEAFMPEIYGDFVLGMSLPITAMVFNIIANRFIRRDENMVRSADRIR</sequence>
<accession>A0ABT8F6A0</accession>
<protein>
    <submittedName>
        <fullName evidence="2">DUF4293 domain-containing protein</fullName>
    </submittedName>
</protein>
<evidence type="ECO:0000313" key="2">
    <source>
        <dbReference type="EMBL" id="MDN4165970.1"/>
    </source>
</evidence>
<feature type="transmembrane region" description="Helical" evidence="1">
    <location>
        <begin position="92"/>
        <end position="110"/>
    </location>
</feature>
<proteinExistence type="predicted"/>
<organism evidence="2 3">
    <name type="scientific">Shiella aurantiaca</name>
    <dbReference type="NCBI Taxonomy" id="3058365"/>
    <lineage>
        <taxon>Bacteria</taxon>
        <taxon>Pseudomonadati</taxon>
        <taxon>Bacteroidota</taxon>
        <taxon>Cytophagia</taxon>
        <taxon>Cytophagales</taxon>
        <taxon>Shiellaceae</taxon>
        <taxon>Shiella</taxon>
    </lineage>
</organism>
<keyword evidence="3" id="KW-1185">Reference proteome</keyword>
<evidence type="ECO:0000256" key="1">
    <source>
        <dbReference type="SAM" id="Phobius"/>
    </source>
</evidence>
<dbReference type="Pfam" id="PF14126">
    <property type="entry name" value="DUF4293"/>
    <property type="match status" value="1"/>
</dbReference>
<dbReference type="RefSeq" id="WP_320004505.1">
    <property type="nucleotide sequence ID" value="NZ_JAUHJS010000005.1"/>
</dbReference>
<dbReference type="Proteomes" id="UP001168552">
    <property type="component" value="Unassembled WGS sequence"/>
</dbReference>
<gene>
    <name evidence="2" type="ORF">QWY31_10685</name>
</gene>
<comment type="caution">
    <text evidence="2">The sequence shown here is derived from an EMBL/GenBank/DDBJ whole genome shotgun (WGS) entry which is preliminary data.</text>
</comment>